<dbReference type="Proteomes" id="UP000386281">
    <property type="component" value="Unassembled WGS sequence"/>
</dbReference>
<reference evidence="1 2" key="1">
    <citation type="submission" date="2019-02" db="EMBL/GenBank/DDBJ databases">
        <authorList>
            <consortium name="Pathogen Informatics"/>
        </authorList>
    </citation>
    <scope>NUCLEOTIDE SEQUENCE [LARGE SCALE GENOMIC DNA]</scope>
    <source>
        <strain evidence="1 2">3012STDY7078520</strain>
    </source>
</reference>
<organism evidence="1 2">
    <name type="scientific">Brevibacterium casei</name>
    <dbReference type="NCBI Taxonomy" id="33889"/>
    <lineage>
        <taxon>Bacteria</taxon>
        <taxon>Bacillati</taxon>
        <taxon>Actinomycetota</taxon>
        <taxon>Actinomycetes</taxon>
        <taxon>Micrococcales</taxon>
        <taxon>Brevibacteriaceae</taxon>
        <taxon>Brevibacterium</taxon>
    </lineage>
</organism>
<dbReference type="AlphaFoldDB" id="A0A449D7E4"/>
<accession>A0A449D7E4</accession>
<evidence type="ECO:0000313" key="1">
    <source>
        <dbReference type="EMBL" id="VEW13521.1"/>
    </source>
</evidence>
<name>A0A449D7E4_9MICO</name>
<sequence>MKLFDSWGRLWWPCLREEVMPKAIKWGPLCEVAGCSRSPELLAAGLQVCRGHWGRHHSTGEFGTPWFKVSRKSRGECAVDGCAEEDAGPTGYCSKHLARQKRHGDPSVRIDYKDRRWARGEENHNWTGSDATYDAVHQRLRTRLGPARNRKCVDCGASAAQWSYNRSGGDLEKESKFGPYSTNLDDYVARCVPCHKKFDLDCLRAENVTPSSVNC</sequence>
<protein>
    <submittedName>
        <fullName evidence="1">Uncharacterized protein</fullName>
    </submittedName>
</protein>
<evidence type="ECO:0000313" key="2">
    <source>
        <dbReference type="Proteomes" id="UP000386281"/>
    </source>
</evidence>
<proteinExistence type="predicted"/>
<gene>
    <name evidence="1" type="ORF">NCTC12391_01766</name>
</gene>
<dbReference type="EMBL" id="CAACXN010000015">
    <property type="protein sequence ID" value="VEW13521.1"/>
    <property type="molecule type" value="Genomic_DNA"/>
</dbReference>